<reference evidence="2" key="1">
    <citation type="submission" date="2014-09" db="EMBL/GenBank/DDBJ databases">
        <authorList>
            <person name="Magalhaes I.L.F."/>
            <person name="Oliveira U."/>
            <person name="Santos F.R."/>
            <person name="Vidigal T.H.D.A."/>
            <person name="Brescovit A.D."/>
            <person name="Santos A.J."/>
        </authorList>
    </citation>
    <scope>NUCLEOTIDE SEQUENCE</scope>
    <source>
        <tissue evidence="2">Shoot tissue taken approximately 20 cm above the soil surface</tissue>
    </source>
</reference>
<protein>
    <submittedName>
        <fullName evidence="2">Uncharacterized protein</fullName>
    </submittedName>
</protein>
<reference evidence="2" key="2">
    <citation type="journal article" date="2015" name="Data Brief">
        <title>Shoot transcriptome of the giant reed, Arundo donax.</title>
        <authorList>
            <person name="Barrero R.A."/>
            <person name="Guerrero F.D."/>
            <person name="Moolhuijzen P."/>
            <person name="Goolsby J.A."/>
            <person name="Tidwell J."/>
            <person name="Bellgard S.E."/>
            <person name="Bellgard M.I."/>
        </authorList>
    </citation>
    <scope>NUCLEOTIDE SEQUENCE</scope>
    <source>
        <tissue evidence="2">Shoot tissue taken approximately 20 cm above the soil surface</tissue>
    </source>
</reference>
<evidence type="ECO:0000313" key="2">
    <source>
        <dbReference type="EMBL" id="JAD46257.1"/>
    </source>
</evidence>
<accession>A0A0A9AGN4</accession>
<evidence type="ECO:0000256" key="1">
    <source>
        <dbReference type="SAM" id="MobiDB-lite"/>
    </source>
</evidence>
<sequence length="45" mass="5079">MLILALCHFQFQQHQDTSREQERPSPLQVGENLCRDALPSGGQQA</sequence>
<organism evidence="2">
    <name type="scientific">Arundo donax</name>
    <name type="common">Giant reed</name>
    <name type="synonym">Donax arundinaceus</name>
    <dbReference type="NCBI Taxonomy" id="35708"/>
    <lineage>
        <taxon>Eukaryota</taxon>
        <taxon>Viridiplantae</taxon>
        <taxon>Streptophyta</taxon>
        <taxon>Embryophyta</taxon>
        <taxon>Tracheophyta</taxon>
        <taxon>Spermatophyta</taxon>
        <taxon>Magnoliopsida</taxon>
        <taxon>Liliopsida</taxon>
        <taxon>Poales</taxon>
        <taxon>Poaceae</taxon>
        <taxon>PACMAD clade</taxon>
        <taxon>Arundinoideae</taxon>
        <taxon>Arundineae</taxon>
        <taxon>Arundo</taxon>
    </lineage>
</organism>
<proteinExistence type="predicted"/>
<feature type="region of interest" description="Disordered" evidence="1">
    <location>
        <begin position="13"/>
        <end position="45"/>
    </location>
</feature>
<dbReference type="EMBL" id="GBRH01251638">
    <property type="protein sequence ID" value="JAD46257.1"/>
    <property type="molecule type" value="Transcribed_RNA"/>
</dbReference>
<dbReference type="AlphaFoldDB" id="A0A0A9AGN4"/>
<name>A0A0A9AGN4_ARUDO</name>